<dbReference type="SUPFAM" id="SSF52200">
    <property type="entry name" value="Toll/Interleukin receptor TIR domain"/>
    <property type="match status" value="1"/>
</dbReference>
<protein>
    <recommendedName>
        <fullName evidence="1">SAM domain-containing protein</fullName>
    </recommendedName>
</protein>
<feature type="domain" description="SAM" evidence="1">
    <location>
        <begin position="122"/>
        <end position="187"/>
    </location>
</feature>
<evidence type="ECO:0000313" key="2">
    <source>
        <dbReference type="EMBL" id="CAF3486291.1"/>
    </source>
</evidence>
<name>A0A818GAU8_9BILA</name>
<gene>
    <name evidence="2" type="ORF">FME351_LOCUS15846</name>
</gene>
<dbReference type="PROSITE" id="PS50105">
    <property type="entry name" value="SAM_DOMAIN"/>
    <property type="match status" value="1"/>
</dbReference>
<reference evidence="2" key="1">
    <citation type="submission" date="2021-02" db="EMBL/GenBank/DDBJ databases">
        <authorList>
            <person name="Nowell W R."/>
        </authorList>
    </citation>
    <scope>NUCLEOTIDE SEQUENCE</scope>
</reference>
<dbReference type="InterPro" id="IPR001660">
    <property type="entry name" value="SAM"/>
</dbReference>
<proteinExistence type="predicted"/>
<evidence type="ECO:0000259" key="1">
    <source>
        <dbReference type="PROSITE" id="PS50105"/>
    </source>
</evidence>
<dbReference type="Proteomes" id="UP000663869">
    <property type="component" value="Unassembled WGS sequence"/>
</dbReference>
<sequence length="475" mass="54990">MSSLPGKYDELYIYLRILLMFSTQENTSTLQPTLPSDDNIGEPESNVQNNAGAVDVDNINKSIVESGILVTSLAPIAETDSTPVLSPAPVQTLPGAQENEVERQRVTTTDIQLNTERHISKWNSDEVQEWFQSYQLNELYKFLFTPRDTKDGAALAKIFESKLKNYEQYRNGYRNRLPSGSNNLAKDFDRFGQLLDTYFINKYEHRFDVAFSFPGEIRGKVNEIARKLCEKINKKDGRKRIFYDEYHQAELARPNLDLYLHTIYRYQTRLIVVFMCADYSLKEWCGLEARAIRSLMKTYQNDRIMLLTVDGTTIDGVLDIDGYMDISGKTEDDVVAAIYSRLEALGNTLPLSKSSHTPPPQRPPGFYLNELKPVPKLLFLSNYQLYIDATQLDQYRFQGIVDIDAHVRQLEHNQKINSTPLKKVQFLFYVLPLFTWSFPHRPLFATKQQQQQLILNFIKHEGWRINVRADKFQCF</sequence>
<dbReference type="AlphaFoldDB" id="A0A818GAU8"/>
<evidence type="ECO:0000313" key="3">
    <source>
        <dbReference type="Proteomes" id="UP000663869"/>
    </source>
</evidence>
<organism evidence="2 3">
    <name type="scientific">Rotaria socialis</name>
    <dbReference type="NCBI Taxonomy" id="392032"/>
    <lineage>
        <taxon>Eukaryota</taxon>
        <taxon>Metazoa</taxon>
        <taxon>Spiralia</taxon>
        <taxon>Gnathifera</taxon>
        <taxon>Rotifera</taxon>
        <taxon>Eurotatoria</taxon>
        <taxon>Bdelloidea</taxon>
        <taxon>Philodinida</taxon>
        <taxon>Philodinidae</taxon>
        <taxon>Rotaria</taxon>
    </lineage>
</organism>
<dbReference type="EMBL" id="CAJNYU010001956">
    <property type="protein sequence ID" value="CAF3486291.1"/>
    <property type="molecule type" value="Genomic_DNA"/>
</dbReference>
<accession>A0A818GAU8</accession>
<dbReference type="InterPro" id="IPR035897">
    <property type="entry name" value="Toll_tir_struct_dom_sf"/>
</dbReference>
<comment type="caution">
    <text evidence="2">The sequence shown here is derived from an EMBL/GenBank/DDBJ whole genome shotgun (WGS) entry which is preliminary data.</text>
</comment>